<organism evidence="3 4">
    <name type="scientific">Limimaricola soesokkakensis</name>
    <dbReference type="NCBI Taxonomy" id="1343159"/>
    <lineage>
        <taxon>Bacteria</taxon>
        <taxon>Pseudomonadati</taxon>
        <taxon>Pseudomonadota</taxon>
        <taxon>Alphaproteobacteria</taxon>
        <taxon>Rhodobacterales</taxon>
        <taxon>Paracoccaceae</taxon>
        <taxon>Limimaricola</taxon>
    </lineage>
</organism>
<evidence type="ECO:0000313" key="4">
    <source>
        <dbReference type="Proteomes" id="UP000193495"/>
    </source>
</evidence>
<evidence type="ECO:0000256" key="1">
    <source>
        <dbReference type="SAM" id="SignalP"/>
    </source>
</evidence>
<gene>
    <name evidence="2" type="ORF">CLV79_101147</name>
    <name evidence="3" type="ORF">LOS8367_00939</name>
</gene>
<reference evidence="3 4" key="1">
    <citation type="submission" date="2017-03" db="EMBL/GenBank/DDBJ databases">
        <authorList>
            <person name="Afonso C.L."/>
            <person name="Miller P.J."/>
            <person name="Scott M.A."/>
            <person name="Spackman E."/>
            <person name="Goraichik I."/>
            <person name="Dimitrov K.M."/>
            <person name="Suarez D.L."/>
            <person name="Swayne D.E."/>
        </authorList>
    </citation>
    <scope>NUCLEOTIDE SEQUENCE [LARGE SCALE GENOMIC DNA]</scope>
    <source>
        <strain evidence="3 4">CECT 8367</strain>
    </source>
</reference>
<dbReference type="AlphaFoldDB" id="A0A1X6YNT5"/>
<keyword evidence="5" id="KW-1185">Reference proteome</keyword>
<name>A0A1X6YNT5_9RHOB</name>
<protein>
    <submittedName>
        <fullName evidence="3">Uncharacterized protein</fullName>
    </submittedName>
</protein>
<evidence type="ECO:0000313" key="2">
    <source>
        <dbReference type="EMBL" id="PSK88312.1"/>
    </source>
</evidence>
<keyword evidence="1" id="KW-0732">Signal</keyword>
<accession>A0A1X6YNT5</accession>
<reference evidence="2 5" key="2">
    <citation type="submission" date="2018-03" db="EMBL/GenBank/DDBJ databases">
        <title>Genomic Encyclopedia of Archaeal and Bacterial Type Strains, Phase II (KMG-II): from individual species to whole genera.</title>
        <authorList>
            <person name="Goeker M."/>
        </authorList>
    </citation>
    <scope>NUCLEOTIDE SEQUENCE [LARGE SCALE GENOMIC DNA]</scope>
    <source>
        <strain evidence="2 5">DSM 29956</strain>
    </source>
</reference>
<proteinExistence type="predicted"/>
<feature type="signal peptide" evidence="1">
    <location>
        <begin position="1"/>
        <end position="18"/>
    </location>
</feature>
<evidence type="ECO:0000313" key="3">
    <source>
        <dbReference type="EMBL" id="SLN26921.1"/>
    </source>
</evidence>
<dbReference type="RefSeq" id="WP_085895309.1">
    <property type="nucleotide sequence ID" value="NZ_FWFY01000002.1"/>
</dbReference>
<dbReference type="OrthoDB" id="7844595at2"/>
<dbReference type="Proteomes" id="UP000240624">
    <property type="component" value="Unassembled WGS sequence"/>
</dbReference>
<feature type="chain" id="PRO_5044568147" evidence="1">
    <location>
        <begin position="19"/>
        <end position="239"/>
    </location>
</feature>
<evidence type="ECO:0000313" key="5">
    <source>
        <dbReference type="Proteomes" id="UP000240624"/>
    </source>
</evidence>
<dbReference type="Proteomes" id="UP000193495">
    <property type="component" value="Unassembled WGS sequence"/>
</dbReference>
<sequence length="239" mass="25980">MKTPIALLICALPMTAAAQGPRQVTLPEGCTAEMTVQAANCTVSHHFTCEGDPEGWRRRVDLDLDGVSYFGAIDAETQWVESVYPRADRREELAPDPADPASFSELVEAGADSFDFTTISDQVGETRYVGFDSLTGETVTIDGVELERTDYEVRAIGPDGEQIWRSTGSEFIDRTRRIFLSGTSEVTNAQGTFTSDDSPVEFIFPDEPGFLSSNPKHGCGATMSSAPASTAKEIFHDHL</sequence>
<dbReference type="EMBL" id="FWFY01000002">
    <property type="protein sequence ID" value="SLN26921.1"/>
    <property type="molecule type" value="Genomic_DNA"/>
</dbReference>
<dbReference type="EMBL" id="PYGB01000001">
    <property type="protein sequence ID" value="PSK88312.1"/>
    <property type="molecule type" value="Genomic_DNA"/>
</dbReference>